<reference evidence="2" key="1">
    <citation type="submission" date="2023-10" db="EMBL/GenBank/DDBJ databases">
        <authorList>
            <person name="Chen Y."/>
            <person name="Shah S."/>
            <person name="Dougan E. K."/>
            <person name="Thang M."/>
            <person name="Chan C."/>
        </authorList>
    </citation>
    <scope>NUCLEOTIDE SEQUENCE [LARGE SCALE GENOMIC DNA]</scope>
</reference>
<evidence type="ECO:0000256" key="1">
    <source>
        <dbReference type="SAM" id="MobiDB-lite"/>
    </source>
</evidence>
<proteinExistence type="predicted"/>
<dbReference type="InterPro" id="IPR011010">
    <property type="entry name" value="DNA_brk_join_enz"/>
</dbReference>
<sequence length="1983" mass="221853">MAFLQASPQCFRLYRGNAANGVDIQLLQNTVTLEIVELPHEKVGHRFIGKCNRVIRVIDSRVQLDDIFEAFQSDQVHHEIRAEPQFIRLSDLQGIDIVDFVTHLHNAGCQEHSELLKSIAAQVLREMSGIVESMICAAHPVRGNALEPMDLDGGAGGGRMKLYHARNARLTERLLCQYVDASRRAFKDPRRRGISKEDARCVSIAGPDGTKVGTDLSITMGVVMDQRSGVCAVAPPQVPTECLTEQCFCDSVELAELEEKHRLHFRSVVKRKVGEVQVDEKGEPTGDPFDWRLLCISPDMGPDMVATDAFLSYEKNINLQCDYDQSHTLNNASKGALREGVWKHMDSCGSCDQDDLFLFYLPHIRRQMKEVDLSTHEVVEAFWKSLRNHSLLHTKSERVHLGKFQAPIVIAGKTIHLFSLKAYFLNAAVMTLGFKGTDRRTTAPPKEMLPYPDPAEGAVVECVPNTLKAQSHKSFDAKCANQLDRAAFLFGDISNFNRQRRIVDVLSLVATFHGKRPWVYLTALAPAKAGVMAARQNKELRSADATKPYELKMCKGFYHRAEQLTMTNANFIRHYSEEGIFPTWVDQRICLNDPRVQMEDENCQMLHRLIVDLPMQQATRNLVWSHGLPRRQVLLLDQDEAVQQAFLDELRHDRFLYMELQKATFEGSDQMRQGHVMRKMCNQQLLRCLGVEDWKVTPRLAGHLETKIRRHIASQIIEDCFGKAKAKIDKQSNTLSCPKLAMAAVIDSEVVRVTHKFEEVDPQQVQPARAAMFAPTTFKPQLQRRFLDKKTEDLGLYKISGYGDAFWWSPQACGHAQALSDLEVLRQAHARGKMADVPAKFYSQLVQPNILVRKVDDAEWRLGLGCVDGCLVVTWPVVSTAEGSYKVNNYGHRDLRVIFDPSEWEGLSVKYASPLHQAILQTMSDLDNATAATEVDLKLLEGTFCDFREVAYPSASLATLIKTLCRAVVPDCTDLIINQAFFARTGSFHMDDSIEDPLHLEWVTDVFDKGLADEVLQECKAAKAIKSQRTEFTDEVCKWKLQCQDLLLVQMIALHQHLIQMVTHRHCRQLLQMATQHLIQMAPICVEDSPPPPVPAASASVMGAPAAVAPFAELAAVASVASTPRRNLIRLRSSARLAAYDPSGIVREGELPSPFGDQQFNAQSQVLRDVAAEAGADTQVKSRFDRAMGDLNTVMGQQLEMHTKCLGWLEEYQLLAHKHESHAEQLLVDLDQEKVKGLEFKPTRLPSASGARAGARWERDSGRDISGHVIAPCISPLLAGDSERRKVRVCAAWDFGQTVALAPAEGLDVSDVQVGYADPPNGAPMKWWVAAVLWGDDVPRGKVCDVAGWWAVDFFTNHICDSFPAVTDAPEKFRAGGTQYDLVVVEGMSRLSTPERVELICEVGRLAVWTISTWAQQEIASRKLTVHPAAIPNLLAHTNRWVSDGIRVMIDTEAQAAIETHSAPPSRKLKTARSRQAAARRSASSGGLSYLDSVAVRPVQVEDYHRRIEEFYGFVRRQGLSTCTLDSPEAALLDWAGDALLEGRKKHDGEKLKAAVLHYYPNLQRPNTKPLARFERCLKARGRRRPALGRLPPPCPTICGLAVGLHLLSHTDMAVAVLVALSAYLRPGELRGLRVRDYGAEHQKWSLIFGPSDGQGDPTKTGVCDDNVTMDHENPQFLGHFFELHRRGKAPDEPLCSFAQAELGAMIAKALKVCNLEGLGIVPHSLRHAGPSWDVITGRRSQLGVGKAVARCGISSLEVEIQSSLDLLAPGVMEALLKLVSSGRVKVICQHRWRRRCEYEEYSEVSEEEEWSWQKKRRTRWVRRKVAPARKSAASTVPAWRMQQARGKVLDLPVSQVRFTQASIKHEFSDGRKLDDLIADLESGKVNPKTHKNLLLRGFQQDARGPHHPATYFCENNRRLHCLSEFQRRHPEREVKVRMFVDCFMGKAKKAIQALTTVNGGTTVTVRRPASARSSRDKAMDDL</sequence>
<gene>
    <name evidence="2" type="ORF">PCOR1329_LOCUS18521</name>
</gene>
<dbReference type="SUPFAM" id="SSF56349">
    <property type="entry name" value="DNA breaking-rejoining enzymes"/>
    <property type="match status" value="1"/>
</dbReference>
<evidence type="ECO:0008006" key="4">
    <source>
        <dbReference type="Google" id="ProtNLM"/>
    </source>
</evidence>
<dbReference type="EMBL" id="CAUYUJ010005825">
    <property type="protein sequence ID" value="CAK0815094.1"/>
    <property type="molecule type" value="Genomic_DNA"/>
</dbReference>
<dbReference type="Proteomes" id="UP001189429">
    <property type="component" value="Unassembled WGS sequence"/>
</dbReference>
<organism evidence="2 3">
    <name type="scientific">Prorocentrum cordatum</name>
    <dbReference type="NCBI Taxonomy" id="2364126"/>
    <lineage>
        <taxon>Eukaryota</taxon>
        <taxon>Sar</taxon>
        <taxon>Alveolata</taxon>
        <taxon>Dinophyceae</taxon>
        <taxon>Prorocentrales</taxon>
        <taxon>Prorocentraceae</taxon>
        <taxon>Prorocentrum</taxon>
    </lineage>
</organism>
<name>A0ABN9R878_9DINO</name>
<evidence type="ECO:0000313" key="3">
    <source>
        <dbReference type="Proteomes" id="UP001189429"/>
    </source>
</evidence>
<feature type="region of interest" description="Disordered" evidence="1">
    <location>
        <begin position="1459"/>
        <end position="1478"/>
    </location>
</feature>
<protein>
    <recommendedName>
        <fullName evidence="4">Calmodulin</fullName>
    </recommendedName>
</protein>
<accession>A0ABN9R878</accession>
<keyword evidence="3" id="KW-1185">Reference proteome</keyword>
<evidence type="ECO:0000313" key="2">
    <source>
        <dbReference type="EMBL" id="CAK0815094.1"/>
    </source>
</evidence>
<comment type="caution">
    <text evidence="2">The sequence shown here is derived from an EMBL/GenBank/DDBJ whole genome shotgun (WGS) entry which is preliminary data.</text>
</comment>